<comment type="similarity">
    <text evidence="2 6">Belongs to the class-III pyridoxal-phosphate-dependent aminotransferase family.</text>
</comment>
<name>A0A7G7X7A9_9PSED</name>
<evidence type="ECO:0000256" key="6">
    <source>
        <dbReference type="RuleBase" id="RU003560"/>
    </source>
</evidence>
<dbReference type="SUPFAM" id="SSF53383">
    <property type="entry name" value="PLP-dependent transferases"/>
    <property type="match status" value="1"/>
</dbReference>
<dbReference type="Gene3D" id="3.40.640.10">
    <property type="entry name" value="Type I PLP-dependent aspartate aminotransferase-like (Major domain)"/>
    <property type="match status" value="1"/>
</dbReference>
<dbReference type="PROSITE" id="PS00600">
    <property type="entry name" value="AA_TRANSFER_CLASS_3"/>
    <property type="match status" value="1"/>
</dbReference>
<evidence type="ECO:0000256" key="1">
    <source>
        <dbReference type="ARBA" id="ARBA00001933"/>
    </source>
</evidence>
<keyword evidence="3 7" id="KW-0032">Aminotransferase</keyword>
<dbReference type="CDD" id="cd00610">
    <property type="entry name" value="OAT_like"/>
    <property type="match status" value="1"/>
</dbReference>
<dbReference type="InterPro" id="IPR005814">
    <property type="entry name" value="Aminotrans_3"/>
</dbReference>
<dbReference type="AlphaFoldDB" id="A0A7G7X7A9"/>
<sequence length="415" mass="44746">MSHENISRSISTVHPIRLSHGRNAEVWDSDGKRYIDFVGGIGVLNLGHCHPRIVAAIQQQATRLTHYAFNAAQHQPYIEFMQRLAAFIPVRYPVSGMLTNSGAEAAENALKIVRGATGRSAVIAFDGGFHGRTLATLNLNGKVAPYKQKVGVLPGPVYHLPYPSADNGVTCAEALKAMQRLFSVEIDVEEVACFILEPVQGEGGFLALDATFAQVLRRFCDEHGILLIADEIQSGFGRTGQRFAFSRLDIEPDLILLGKSIGGGVPLGAVVGRKELLDVLPKGGLGGTYSGNPIACAAALATLEEMTDEHLQTWGERQEQAIVQRYASWKADRLSPYLGRLTGVGAMRGIELVNAAGEPAPEQLSALLGSAREAGLLLMPSGKSRHIIRLLAPLTTEPEIFEEGLDILQECLARL</sequence>
<dbReference type="GO" id="GO:0008483">
    <property type="term" value="F:transaminase activity"/>
    <property type="evidence" value="ECO:0007669"/>
    <property type="project" value="UniProtKB-KW"/>
</dbReference>
<evidence type="ECO:0000313" key="8">
    <source>
        <dbReference type="Proteomes" id="UP000515277"/>
    </source>
</evidence>
<dbReference type="Pfam" id="PF00202">
    <property type="entry name" value="Aminotran_3"/>
    <property type="match status" value="1"/>
</dbReference>
<dbReference type="InterPro" id="IPR049704">
    <property type="entry name" value="Aminotrans_3_PPA_site"/>
</dbReference>
<dbReference type="InterPro" id="IPR015422">
    <property type="entry name" value="PyrdxlP-dep_Trfase_small"/>
</dbReference>
<keyword evidence="4 7" id="KW-0808">Transferase</keyword>
<dbReference type="InterPro" id="IPR015421">
    <property type="entry name" value="PyrdxlP-dep_Trfase_major"/>
</dbReference>
<evidence type="ECO:0000256" key="3">
    <source>
        <dbReference type="ARBA" id="ARBA00022576"/>
    </source>
</evidence>
<dbReference type="GO" id="GO:0042802">
    <property type="term" value="F:identical protein binding"/>
    <property type="evidence" value="ECO:0007669"/>
    <property type="project" value="TreeGrafter"/>
</dbReference>
<dbReference type="PANTHER" id="PTHR11986">
    <property type="entry name" value="AMINOTRANSFERASE CLASS III"/>
    <property type="match status" value="1"/>
</dbReference>
<keyword evidence="5 6" id="KW-0663">Pyridoxal phosphate</keyword>
<accession>A0A7G7X7A9</accession>
<dbReference type="PANTHER" id="PTHR11986:SF58">
    <property type="entry name" value="LEUCINE_METHIONINE RACEMASE"/>
    <property type="match status" value="1"/>
</dbReference>
<dbReference type="FunFam" id="3.40.640.10:FF:000013">
    <property type="entry name" value="4-aminobutyrate aminotransferase"/>
    <property type="match status" value="1"/>
</dbReference>
<dbReference type="InterPro" id="IPR015424">
    <property type="entry name" value="PyrdxlP-dep_Trfase"/>
</dbReference>
<dbReference type="EMBL" id="CP060201">
    <property type="protein sequence ID" value="QNH75854.1"/>
    <property type="molecule type" value="Genomic_DNA"/>
</dbReference>
<gene>
    <name evidence="7" type="ORF">GGI48_21445</name>
</gene>
<proteinExistence type="inferred from homology"/>
<evidence type="ECO:0000313" key="7">
    <source>
        <dbReference type="EMBL" id="QNH75854.1"/>
    </source>
</evidence>
<reference evidence="8" key="1">
    <citation type="journal article" date="2020" name="Microbiol. Resour. Announc.">
        <title>Complete genome sequences of four natural Pseudomonas isolates that catabolize a wide range of aromatic compounds relevant to lignin valorization.</title>
        <authorList>
            <person name="Hatmaker E.A."/>
            <person name="Presley G."/>
            <person name="Cannon O."/>
            <person name="Guss A.M."/>
            <person name="Elkins J.G."/>
        </authorList>
    </citation>
    <scope>NUCLEOTIDE SEQUENCE [LARGE SCALE GENOMIC DNA]</scope>
    <source>
        <strain evidence="8">H1F5C</strain>
    </source>
</reference>
<dbReference type="GO" id="GO:0030170">
    <property type="term" value="F:pyridoxal phosphate binding"/>
    <property type="evidence" value="ECO:0007669"/>
    <property type="project" value="InterPro"/>
</dbReference>
<organism evidence="7 8">
    <name type="scientific">Pseudomonas protegens</name>
    <dbReference type="NCBI Taxonomy" id="380021"/>
    <lineage>
        <taxon>Bacteria</taxon>
        <taxon>Pseudomonadati</taxon>
        <taxon>Pseudomonadota</taxon>
        <taxon>Gammaproteobacteria</taxon>
        <taxon>Pseudomonadales</taxon>
        <taxon>Pseudomonadaceae</taxon>
        <taxon>Pseudomonas</taxon>
    </lineage>
</organism>
<evidence type="ECO:0000256" key="5">
    <source>
        <dbReference type="ARBA" id="ARBA00022898"/>
    </source>
</evidence>
<dbReference type="Proteomes" id="UP000515277">
    <property type="component" value="Chromosome"/>
</dbReference>
<dbReference type="Gene3D" id="3.90.1150.10">
    <property type="entry name" value="Aspartate Aminotransferase, domain 1"/>
    <property type="match status" value="1"/>
</dbReference>
<evidence type="ECO:0000256" key="2">
    <source>
        <dbReference type="ARBA" id="ARBA00008954"/>
    </source>
</evidence>
<dbReference type="RefSeq" id="WP_179599951.1">
    <property type="nucleotide sequence ID" value="NZ_CP060201.1"/>
</dbReference>
<dbReference type="PIRSF" id="PIRSF000521">
    <property type="entry name" value="Transaminase_4ab_Lys_Orn"/>
    <property type="match status" value="1"/>
</dbReference>
<protein>
    <submittedName>
        <fullName evidence="7">Aspartate aminotransferase family protein</fullName>
    </submittedName>
</protein>
<dbReference type="InterPro" id="IPR050103">
    <property type="entry name" value="Class-III_PLP-dep_AT"/>
</dbReference>
<evidence type="ECO:0000256" key="4">
    <source>
        <dbReference type="ARBA" id="ARBA00022679"/>
    </source>
</evidence>
<comment type="cofactor">
    <cofactor evidence="1">
        <name>pyridoxal 5'-phosphate</name>
        <dbReference type="ChEBI" id="CHEBI:597326"/>
    </cofactor>
</comment>